<keyword evidence="2" id="KW-0328">Glycosyltransferase</keyword>
<dbReference type="GO" id="GO:0005886">
    <property type="term" value="C:plasma membrane"/>
    <property type="evidence" value="ECO:0007669"/>
    <property type="project" value="TreeGrafter"/>
</dbReference>
<dbReference type="InterPro" id="IPR001173">
    <property type="entry name" value="Glyco_trans_2-like"/>
</dbReference>
<feature type="transmembrane region" description="Helical" evidence="7">
    <location>
        <begin position="89"/>
        <end position="108"/>
    </location>
</feature>
<reference evidence="10" key="1">
    <citation type="journal article" date="2013" name="Proc. Natl. Acad. Sci. U.S.A.">
        <title>Improving the coverage of the cyanobacterial phylum using diversity-driven genome sequencing.</title>
        <authorList>
            <person name="Shih P.M."/>
            <person name="Wu D."/>
            <person name="Latifi A."/>
            <person name="Axen S.D."/>
            <person name="Fewer D.P."/>
            <person name="Talla E."/>
            <person name="Calteau A."/>
            <person name="Cai F."/>
            <person name="Tandeau de Marsac N."/>
            <person name="Rippka R."/>
            <person name="Herdman M."/>
            <person name="Sivonen K."/>
            <person name="Coursin T."/>
            <person name="Laurent T."/>
            <person name="Goodwin L."/>
            <person name="Nolan M."/>
            <person name="Davenport K.W."/>
            <person name="Han C.S."/>
            <person name="Rubin E.M."/>
            <person name="Eisen J.A."/>
            <person name="Woyke T."/>
            <person name="Gugger M."/>
            <person name="Kerfeld C.A."/>
        </authorList>
    </citation>
    <scope>NUCLEOTIDE SEQUENCE [LARGE SCALE GENOMIC DNA]</scope>
    <source>
        <strain evidence="10">ATCC 29140 / PCC 7202</strain>
    </source>
</reference>
<feature type="transmembrane region" description="Helical" evidence="7">
    <location>
        <begin position="453"/>
        <end position="471"/>
    </location>
</feature>
<dbReference type="STRING" id="292563.Cyast_0455"/>
<dbReference type="KEGG" id="csn:Cyast_0455"/>
<feature type="transmembrane region" description="Helical" evidence="7">
    <location>
        <begin position="120"/>
        <end position="142"/>
    </location>
</feature>
<comment type="subcellular location">
    <subcellularLocation>
        <location evidence="1">Membrane</location>
        <topology evidence="1">Multi-pass membrane protein</topology>
    </subcellularLocation>
</comment>
<dbReference type="HOGENOM" id="CLU_011907_3_0_3"/>
<dbReference type="eggNOG" id="COG1215">
    <property type="taxonomic scope" value="Bacteria"/>
</dbReference>
<keyword evidence="6 7" id="KW-0472">Membrane</keyword>
<evidence type="ECO:0000256" key="3">
    <source>
        <dbReference type="ARBA" id="ARBA00022679"/>
    </source>
</evidence>
<dbReference type="AlphaFoldDB" id="K9YJ51"/>
<keyword evidence="10" id="KW-1185">Reference proteome</keyword>
<feature type="transmembrane region" description="Helical" evidence="7">
    <location>
        <begin position="483"/>
        <end position="506"/>
    </location>
</feature>
<dbReference type="GO" id="GO:0016758">
    <property type="term" value="F:hexosyltransferase activity"/>
    <property type="evidence" value="ECO:0007669"/>
    <property type="project" value="TreeGrafter"/>
</dbReference>
<dbReference type="SUPFAM" id="SSF53448">
    <property type="entry name" value="Nucleotide-diphospho-sugar transferases"/>
    <property type="match status" value="1"/>
</dbReference>
<feature type="transmembrane region" description="Helical" evidence="7">
    <location>
        <begin position="60"/>
        <end position="77"/>
    </location>
</feature>
<dbReference type="InterPro" id="IPR029044">
    <property type="entry name" value="Nucleotide-diphossugar_trans"/>
</dbReference>
<feature type="domain" description="Glycosyltransferase 2-like" evidence="8">
    <location>
        <begin position="171"/>
        <end position="336"/>
    </location>
</feature>
<evidence type="ECO:0000256" key="6">
    <source>
        <dbReference type="ARBA" id="ARBA00023136"/>
    </source>
</evidence>
<dbReference type="BioCyc" id="CSTA292563:G1353-459-MONOMER"/>
<feature type="transmembrane region" description="Helical" evidence="7">
    <location>
        <begin position="7"/>
        <end position="29"/>
    </location>
</feature>
<evidence type="ECO:0000313" key="9">
    <source>
        <dbReference type="EMBL" id="AFZ46435.1"/>
    </source>
</evidence>
<evidence type="ECO:0000256" key="5">
    <source>
        <dbReference type="ARBA" id="ARBA00022989"/>
    </source>
</evidence>
<organism evidence="9 10">
    <name type="scientific">Cyanobacterium stanieri (strain ATCC 29140 / PCC 7202)</name>
    <dbReference type="NCBI Taxonomy" id="292563"/>
    <lineage>
        <taxon>Bacteria</taxon>
        <taxon>Bacillati</taxon>
        <taxon>Cyanobacteriota</taxon>
        <taxon>Cyanophyceae</taxon>
        <taxon>Oscillatoriophycideae</taxon>
        <taxon>Chroococcales</taxon>
        <taxon>Geminocystaceae</taxon>
        <taxon>Cyanobacterium</taxon>
    </lineage>
</organism>
<evidence type="ECO:0000256" key="2">
    <source>
        <dbReference type="ARBA" id="ARBA00022676"/>
    </source>
</evidence>
<evidence type="ECO:0000313" key="10">
    <source>
        <dbReference type="Proteomes" id="UP000010483"/>
    </source>
</evidence>
<dbReference type="CDD" id="cd06421">
    <property type="entry name" value="CESA_CelA_like"/>
    <property type="match status" value="1"/>
</dbReference>
<dbReference type="EMBL" id="CP003940">
    <property type="protein sequence ID" value="AFZ46435.1"/>
    <property type="molecule type" value="Genomic_DNA"/>
</dbReference>
<dbReference type="PANTHER" id="PTHR43867:SF2">
    <property type="entry name" value="CELLULOSE SYNTHASE CATALYTIC SUBUNIT A [UDP-FORMING]"/>
    <property type="match status" value="1"/>
</dbReference>
<keyword evidence="3 9" id="KW-0808">Transferase</keyword>
<evidence type="ECO:0000256" key="1">
    <source>
        <dbReference type="ARBA" id="ARBA00004141"/>
    </source>
</evidence>
<feature type="transmembrane region" description="Helical" evidence="7">
    <location>
        <begin position="526"/>
        <end position="548"/>
    </location>
</feature>
<keyword evidence="5 7" id="KW-1133">Transmembrane helix</keyword>
<evidence type="ECO:0000256" key="7">
    <source>
        <dbReference type="SAM" id="Phobius"/>
    </source>
</evidence>
<sequence length="774" mass="89492">MLKNYRIYPATAIILSFLIITISIFSAWLTGEETVSRFFSYITHNNPPIWLTVPNFESNYLLYLPALISIIFAFLVNKIFQRQNRINRLITITVLTFLMVRYILWRSFSSLNFENKITGIFSLLLLGIELFFIFSPFLQNLLMLGLKFRNREADKLSQIVREGDYQPMVDIFIPTYNEPYNIIKKTIVACQGIDYQQKKVYLLDDGDRKEIAQLADNLGCHYITRSNNDHAKAGNLNNALKYTEGEIIAVFDADFIPKQNFLTRTVGFFQKQKLALLQTYQSFYSPDPVVRNLSLENDFPPDVEIFSRHYQVIRDSWHSALCYGSSFLVRREHLLEIGGFCQNSLSEDYHTGVKLSAWGYEVAYLNESLSVGLSAENIFGHIRQRQRWARGTIQSLFIPENPLTIRGLNFWQRLAHFEGIVQWFTSPLRIVIFFLPLVYTAGILPIKASGEEIVYFVVPYYCVQVGTFAWLNFRSRSAMISEVYNIVTTFPVAWEVVQTLITPFASIFKVTPKGTKCDRYYFNWSLASPLCFVLAVNVVNLISIVGLIRENSLGELNSLGGVGLILFWNIYNLIIISLSLWAMLDVPKPNNYEWFNVFEGVKLVIDEHIYQGIMTQISDVGACMELNYSSSLESYHQQRQGFVNNNQVSDHSIEMIAHDLYIMGEVIDIINDGDKYKIKIFFHTEKDSIYRQLITKVYRLNSYYPCSVLNTASELKTLYLLLKSLIVTPWRWINYSFYQQTQLSSTMFYPLSMSRNGSHHSVLISSSEDEGYNR</sequence>
<dbReference type="Proteomes" id="UP000010483">
    <property type="component" value="Chromosome"/>
</dbReference>
<feature type="transmembrane region" description="Helical" evidence="7">
    <location>
        <begin position="560"/>
        <end position="584"/>
    </location>
</feature>
<accession>K9YJ51</accession>
<protein>
    <submittedName>
        <fullName evidence="9">Glycosyl transferase family 2</fullName>
    </submittedName>
</protein>
<dbReference type="PANTHER" id="PTHR43867">
    <property type="entry name" value="CELLULOSE SYNTHASE CATALYTIC SUBUNIT A [UDP-FORMING]"/>
    <property type="match status" value="1"/>
</dbReference>
<keyword evidence="4 7" id="KW-0812">Transmembrane</keyword>
<dbReference type="Gene3D" id="3.90.550.10">
    <property type="entry name" value="Spore Coat Polysaccharide Biosynthesis Protein SpsA, Chain A"/>
    <property type="match status" value="1"/>
</dbReference>
<name>K9YJ51_CYASC</name>
<proteinExistence type="predicted"/>
<feature type="transmembrane region" description="Helical" evidence="7">
    <location>
        <begin position="430"/>
        <end position="447"/>
    </location>
</feature>
<evidence type="ECO:0000256" key="4">
    <source>
        <dbReference type="ARBA" id="ARBA00022692"/>
    </source>
</evidence>
<dbReference type="Pfam" id="PF00535">
    <property type="entry name" value="Glycos_transf_2"/>
    <property type="match status" value="1"/>
</dbReference>
<dbReference type="PATRIC" id="fig|292563.3.peg.472"/>
<evidence type="ECO:0000259" key="8">
    <source>
        <dbReference type="Pfam" id="PF00535"/>
    </source>
</evidence>
<gene>
    <name evidence="9" type="ordered locus">Cyast_0455</name>
</gene>
<dbReference type="InterPro" id="IPR050321">
    <property type="entry name" value="Glycosyltr_2/OpgH_subfam"/>
</dbReference>